<name>V2UU97_9GAMM</name>
<reference evidence="3 4" key="1">
    <citation type="submission" date="2013-10" db="EMBL/GenBank/DDBJ databases">
        <title>The Genome Sequence of Acinetobacter brisouii CIP 110357.</title>
        <authorList>
            <consortium name="The Broad Institute Genomics Platform"/>
            <consortium name="The Broad Institute Genome Sequencing Center for Infectious Disease"/>
            <person name="Cerqueira G."/>
            <person name="Feldgarden M."/>
            <person name="Courvalin P."/>
            <person name="Grillot-Courvalin C."/>
            <person name="Clermont D."/>
            <person name="Rocha E."/>
            <person name="Yoon E.-J."/>
            <person name="Nemec A."/>
            <person name="Young S.K."/>
            <person name="Zeng Q."/>
            <person name="Gargeya S."/>
            <person name="Fitzgerald M."/>
            <person name="Abouelleil A."/>
            <person name="Alvarado L."/>
            <person name="Berlin A.M."/>
            <person name="Chapman S.B."/>
            <person name="Gainer-Dewar J."/>
            <person name="Goldberg J."/>
            <person name="Gnerre S."/>
            <person name="Griggs A."/>
            <person name="Gujja S."/>
            <person name="Hansen M."/>
            <person name="Howarth C."/>
            <person name="Imamovic A."/>
            <person name="Ireland A."/>
            <person name="Larimer J."/>
            <person name="McCowan C."/>
            <person name="Murphy C."/>
            <person name="Pearson M."/>
            <person name="Poon T.W."/>
            <person name="Priest M."/>
            <person name="Roberts A."/>
            <person name="Saif S."/>
            <person name="Shea T."/>
            <person name="Sykes S."/>
            <person name="Wortman J."/>
            <person name="Nusbaum C."/>
            <person name="Birren B."/>
        </authorList>
    </citation>
    <scope>NUCLEOTIDE SEQUENCE [LARGE SCALE GENOMIC DNA]</scope>
    <source>
        <strain evidence="3 4">CIP 110357</strain>
    </source>
</reference>
<accession>V2UU97</accession>
<dbReference type="PATRIC" id="fig|1341683.3.peg.327"/>
<dbReference type="Proteomes" id="UP000018418">
    <property type="component" value="Unassembled WGS sequence"/>
</dbReference>
<comment type="caution">
    <text evidence="3">The sequence shown here is derived from an EMBL/GenBank/DDBJ whole genome shotgun (WGS) entry which is preliminary data.</text>
</comment>
<feature type="region of interest" description="Disordered" evidence="2">
    <location>
        <begin position="1"/>
        <end position="36"/>
    </location>
</feature>
<sequence length="96" mass="10757">MARPVSEPAATPEVQQAHTEQPKSLVNDETLKQPIPQNPALAKEEVSKLEDIQQQLKEQEATLKAQHADADRIIELKQQQIKLLEQQLAGQQKSSK</sequence>
<feature type="compositionally biased region" description="Polar residues" evidence="2">
    <location>
        <begin position="13"/>
        <end position="24"/>
    </location>
</feature>
<feature type="coiled-coil region" evidence="1">
    <location>
        <begin position="42"/>
        <end position="94"/>
    </location>
</feature>
<dbReference type="OrthoDB" id="6712757at2"/>
<keyword evidence="1" id="KW-0175">Coiled coil</keyword>
<evidence type="ECO:0000256" key="1">
    <source>
        <dbReference type="SAM" id="Coils"/>
    </source>
</evidence>
<gene>
    <name evidence="3" type="ORF">P255_00333</name>
</gene>
<dbReference type="HOGENOM" id="CLU_2340462_0_0_6"/>
<dbReference type="AlphaFoldDB" id="V2UU97"/>
<evidence type="ECO:0000313" key="3">
    <source>
        <dbReference type="EMBL" id="ESK52191.1"/>
    </source>
</evidence>
<protein>
    <submittedName>
        <fullName evidence="3">Uncharacterized protein</fullName>
    </submittedName>
</protein>
<evidence type="ECO:0000313" key="4">
    <source>
        <dbReference type="Proteomes" id="UP000018418"/>
    </source>
</evidence>
<evidence type="ECO:0000256" key="2">
    <source>
        <dbReference type="SAM" id="MobiDB-lite"/>
    </source>
</evidence>
<dbReference type="EMBL" id="AYEU01000003">
    <property type="protein sequence ID" value="ESK52191.1"/>
    <property type="molecule type" value="Genomic_DNA"/>
</dbReference>
<keyword evidence="4" id="KW-1185">Reference proteome</keyword>
<dbReference type="STRING" id="396323.VH98_00165"/>
<proteinExistence type="predicted"/>
<organism evidence="3 4">
    <name type="scientific">Acinetobacter brisouii CIP 110357</name>
    <dbReference type="NCBI Taxonomy" id="1341683"/>
    <lineage>
        <taxon>Bacteria</taxon>
        <taxon>Pseudomonadati</taxon>
        <taxon>Pseudomonadota</taxon>
        <taxon>Gammaproteobacteria</taxon>
        <taxon>Moraxellales</taxon>
        <taxon>Moraxellaceae</taxon>
        <taxon>Acinetobacter</taxon>
    </lineage>
</organism>